<evidence type="ECO:0000313" key="2">
    <source>
        <dbReference type="Proteomes" id="UP000290407"/>
    </source>
</evidence>
<reference evidence="1 2" key="1">
    <citation type="submission" date="2019-01" db="EMBL/GenBank/DDBJ databases">
        <title>Spirosoma flava sp. nov., a propanil-degrading bacterium isolated from herbicide-contaminated soil.</title>
        <authorList>
            <person name="Zhang L."/>
            <person name="Jiang J.-D."/>
        </authorList>
    </citation>
    <scope>NUCLEOTIDE SEQUENCE [LARGE SCALE GENOMIC DNA]</scope>
    <source>
        <strain evidence="1 2">TY50</strain>
    </source>
</reference>
<comment type="caution">
    <text evidence="1">The sequence shown here is derived from an EMBL/GenBank/DDBJ whole genome shotgun (WGS) entry which is preliminary data.</text>
</comment>
<dbReference type="EMBL" id="SBLB01000016">
    <property type="protein sequence ID" value="RYC66355.1"/>
    <property type="molecule type" value="Genomic_DNA"/>
</dbReference>
<sequence>MIRCFLDNQEVASPQGLDYLQFKKVRHRTFWGFTYRQLGFVDGLNSLDFAEPRTVDYLRAVYARHGVLGQTRFRIESDSEGTLYDGWINYSQSQRNPGRFAVALRDDQATAQLESQSVLQYALAVRETIALAGRPLDGPANLTLDALRAVVSTSLAQPRALAHSLPVMPVSDKEQPVAGRLVTGSDPLARTPCYINETPGPLTVSLRGSFSVNPQASAGGLVTYRLRVGGVTQPLAQLSLADLAGSGSVKTVAIDRTLTVPPGESLYLEAVTDAELSRYVFTYSAVRLALERVEASPPSVALGLSVRAALIDLIGQLTDHRLRVQVEGLDDLFLTNGACLRGVPRPLLVSLRSLFEGLNGLFNLQLDCQGGTVFIRPKAHLWTKGQRSAVNRVTGFIERPNLELIPSEIRLGFQQGAAANLISGLEVHTARVYGGEVTTERNPLDITSALIGSSSRIEQQRRKQFEASGGGSTRNDADDEALFVICTAGLDPAGHYRPAGLTGIDHLAGLIDAPTTYNLRITPRRCLERWRWLLTGSGRLRLVSSELRAEVSSRYATEAALLSENQAVIDQARTIPDAWLVKAAQTMAEFHSLRDWVGLADGRVGLLMEATWRYSDSGPTTDLLLWDVPPPPGVAPLTHSLL</sequence>
<proteinExistence type="predicted"/>
<evidence type="ECO:0000313" key="1">
    <source>
        <dbReference type="EMBL" id="RYC66355.1"/>
    </source>
</evidence>
<accession>A0A4Q2UG47</accession>
<name>A0A4Q2UG47_9BACT</name>
<keyword evidence="2" id="KW-1185">Reference proteome</keyword>
<dbReference type="Proteomes" id="UP000290407">
    <property type="component" value="Unassembled WGS sequence"/>
</dbReference>
<organism evidence="1 2">
    <name type="scientific">Spirosoma sordidisoli</name>
    <dbReference type="NCBI Taxonomy" id="2502893"/>
    <lineage>
        <taxon>Bacteria</taxon>
        <taxon>Pseudomonadati</taxon>
        <taxon>Bacteroidota</taxon>
        <taxon>Cytophagia</taxon>
        <taxon>Cytophagales</taxon>
        <taxon>Cytophagaceae</taxon>
        <taxon>Spirosoma</taxon>
    </lineage>
</organism>
<gene>
    <name evidence="1" type="ORF">EQG79_30240</name>
</gene>
<dbReference type="AlphaFoldDB" id="A0A4Q2UG47"/>
<protein>
    <submittedName>
        <fullName evidence="1">Uncharacterized protein</fullName>
    </submittedName>
</protein>
<dbReference type="RefSeq" id="WP_129606913.1">
    <property type="nucleotide sequence ID" value="NZ_SBLB01000016.1"/>
</dbReference>